<protein>
    <submittedName>
        <fullName evidence="1">Uncharacterized protein</fullName>
    </submittedName>
</protein>
<gene>
    <name evidence="1" type="ORF">O181_031478</name>
</gene>
<name>A0A9Q3CXJ5_9BASI</name>
<organism evidence="1 2">
    <name type="scientific">Austropuccinia psidii MF-1</name>
    <dbReference type="NCBI Taxonomy" id="1389203"/>
    <lineage>
        <taxon>Eukaryota</taxon>
        <taxon>Fungi</taxon>
        <taxon>Dikarya</taxon>
        <taxon>Basidiomycota</taxon>
        <taxon>Pucciniomycotina</taxon>
        <taxon>Pucciniomycetes</taxon>
        <taxon>Pucciniales</taxon>
        <taxon>Sphaerophragmiaceae</taxon>
        <taxon>Austropuccinia</taxon>
    </lineage>
</organism>
<dbReference type="AlphaFoldDB" id="A0A9Q3CXJ5"/>
<proteinExistence type="predicted"/>
<feature type="non-terminal residue" evidence="1">
    <location>
        <position position="1"/>
    </location>
</feature>
<keyword evidence="2" id="KW-1185">Reference proteome</keyword>
<reference evidence="1" key="1">
    <citation type="submission" date="2021-03" db="EMBL/GenBank/DDBJ databases">
        <title>Draft genome sequence of rust myrtle Austropuccinia psidii MF-1, a brazilian biotype.</title>
        <authorList>
            <person name="Quecine M.C."/>
            <person name="Pachon D.M.R."/>
            <person name="Bonatelli M.L."/>
            <person name="Correr F.H."/>
            <person name="Franceschini L.M."/>
            <person name="Leite T.F."/>
            <person name="Margarido G.R.A."/>
            <person name="Almeida C.A."/>
            <person name="Ferrarezi J.A."/>
            <person name="Labate C.A."/>
        </authorList>
    </citation>
    <scope>NUCLEOTIDE SEQUENCE</scope>
    <source>
        <strain evidence="1">MF-1</strain>
    </source>
</reference>
<accession>A0A9Q3CXJ5</accession>
<sequence>FYRHISHSKYALDPATRCPPSPATYNAYAPTASSRYASHAATHTHPSTNMPLTMLKFTQHPLDMPLTLPPKVPPHPSAAYHAYAPAAPSIYASEASTPCLPHPSSHFRNPASSSLLLTILMHMY</sequence>
<dbReference type="Proteomes" id="UP000765509">
    <property type="component" value="Unassembled WGS sequence"/>
</dbReference>
<comment type="caution">
    <text evidence="1">The sequence shown here is derived from an EMBL/GenBank/DDBJ whole genome shotgun (WGS) entry which is preliminary data.</text>
</comment>
<evidence type="ECO:0000313" key="1">
    <source>
        <dbReference type="EMBL" id="MBW0491763.1"/>
    </source>
</evidence>
<dbReference type="EMBL" id="AVOT02011249">
    <property type="protein sequence ID" value="MBW0491763.1"/>
    <property type="molecule type" value="Genomic_DNA"/>
</dbReference>
<evidence type="ECO:0000313" key="2">
    <source>
        <dbReference type="Proteomes" id="UP000765509"/>
    </source>
</evidence>